<accession>A0ABT7K3X4</accession>
<dbReference type="Gene3D" id="1.10.3720.10">
    <property type="entry name" value="MetI-like"/>
    <property type="match status" value="1"/>
</dbReference>
<feature type="domain" description="ABC transmembrane type-1" evidence="8">
    <location>
        <begin position="92"/>
        <end position="281"/>
    </location>
</feature>
<dbReference type="InterPro" id="IPR035906">
    <property type="entry name" value="MetI-like_sf"/>
</dbReference>
<keyword evidence="4 7" id="KW-0812">Transmembrane</keyword>
<proteinExistence type="inferred from homology"/>
<dbReference type="Proteomes" id="UP001172645">
    <property type="component" value="Unassembled WGS sequence"/>
</dbReference>
<keyword evidence="5 7" id="KW-1133">Transmembrane helix</keyword>
<dbReference type="CDD" id="cd06261">
    <property type="entry name" value="TM_PBP2"/>
    <property type="match status" value="1"/>
</dbReference>
<name>A0ABT7K3X4_9HYPH</name>
<comment type="caution">
    <text evidence="9">The sequence shown here is derived from an EMBL/GenBank/DDBJ whole genome shotgun (WGS) entry which is preliminary data.</text>
</comment>
<keyword evidence="2 7" id="KW-0813">Transport</keyword>
<dbReference type="SUPFAM" id="SSF161098">
    <property type="entry name" value="MetI-like"/>
    <property type="match status" value="1"/>
</dbReference>
<feature type="transmembrane region" description="Helical" evidence="7">
    <location>
        <begin position="217"/>
        <end position="238"/>
    </location>
</feature>
<dbReference type="EMBL" id="JARFYM010000044">
    <property type="protein sequence ID" value="MDL2403319.1"/>
    <property type="molecule type" value="Genomic_DNA"/>
</dbReference>
<dbReference type="PANTHER" id="PTHR43386">
    <property type="entry name" value="OLIGOPEPTIDE TRANSPORT SYSTEM PERMEASE PROTEIN APPC"/>
    <property type="match status" value="1"/>
</dbReference>
<evidence type="ECO:0000256" key="4">
    <source>
        <dbReference type="ARBA" id="ARBA00022692"/>
    </source>
</evidence>
<dbReference type="PANTHER" id="PTHR43386:SF25">
    <property type="entry name" value="PEPTIDE ABC TRANSPORTER PERMEASE PROTEIN"/>
    <property type="match status" value="1"/>
</dbReference>
<dbReference type="InterPro" id="IPR025966">
    <property type="entry name" value="OppC_N"/>
</dbReference>
<feature type="transmembrane region" description="Helical" evidence="7">
    <location>
        <begin position="131"/>
        <end position="149"/>
    </location>
</feature>
<evidence type="ECO:0000313" key="10">
    <source>
        <dbReference type="Proteomes" id="UP001172645"/>
    </source>
</evidence>
<comment type="similarity">
    <text evidence="7">Belongs to the binding-protein-dependent transport system permease family.</text>
</comment>
<feature type="transmembrane region" description="Helical" evidence="7">
    <location>
        <begin position="98"/>
        <end position="119"/>
    </location>
</feature>
<feature type="transmembrane region" description="Helical" evidence="7">
    <location>
        <begin position="31"/>
        <end position="51"/>
    </location>
</feature>
<dbReference type="InterPro" id="IPR000515">
    <property type="entry name" value="MetI-like"/>
</dbReference>
<evidence type="ECO:0000256" key="3">
    <source>
        <dbReference type="ARBA" id="ARBA00022475"/>
    </source>
</evidence>
<feature type="transmembrane region" description="Helical" evidence="7">
    <location>
        <begin position="155"/>
        <end position="174"/>
    </location>
</feature>
<evidence type="ECO:0000256" key="1">
    <source>
        <dbReference type="ARBA" id="ARBA00004651"/>
    </source>
</evidence>
<dbReference type="RefSeq" id="WP_285872748.1">
    <property type="nucleotide sequence ID" value="NZ_JARFYM010000044.1"/>
</dbReference>
<evidence type="ECO:0000256" key="5">
    <source>
        <dbReference type="ARBA" id="ARBA00022989"/>
    </source>
</evidence>
<protein>
    <submittedName>
        <fullName evidence="9">ABC transporter permease</fullName>
    </submittedName>
</protein>
<dbReference type="PROSITE" id="PS50928">
    <property type="entry name" value="ABC_TM1"/>
    <property type="match status" value="1"/>
</dbReference>
<feature type="transmembrane region" description="Helical" evidence="7">
    <location>
        <begin position="258"/>
        <end position="281"/>
    </location>
</feature>
<keyword evidence="6 7" id="KW-0472">Membrane</keyword>
<gene>
    <name evidence="9" type="ORF">PY649_31040</name>
</gene>
<keyword evidence="3" id="KW-1003">Cell membrane</keyword>
<evidence type="ECO:0000256" key="7">
    <source>
        <dbReference type="RuleBase" id="RU363032"/>
    </source>
</evidence>
<evidence type="ECO:0000259" key="8">
    <source>
        <dbReference type="PROSITE" id="PS50928"/>
    </source>
</evidence>
<evidence type="ECO:0000256" key="6">
    <source>
        <dbReference type="ARBA" id="ARBA00023136"/>
    </source>
</evidence>
<keyword evidence="10" id="KW-1185">Reference proteome</keyword>
<sequence>MAVQDVIAAAPAPAKRVSHANWKRILHSRTALIGLCLVIFWIAMAILAPILPLPSPTDSDVMAMANPYPSAAHWLGTDVLGRDVLARLIFGARTVLSVAPLSVAVAMIVGITMGMIAGYYGGWIDMLISRFSDIILAFPVLVIYVILIANIGPSVLNIVIATTIASAPGIGRITRGLVLGLKEQEYISAAKLRGESTIYIMLVELLPNCRSLLIVDACLRIGYTIITIGILGFLGLGLPPPNPDWGGMVKESVTVLNVWPHMSLIPSFALVTLVLGFNLLADGMREAWKP</sequence>
<dbReference type="Pfam" id="PF12911">
    <property type="entry name" value="OppC_N"/>
    <property type="match status" value="1"/>
</dbReference>
<evidence type="ECO:0000313" key="9">
    <source>
        <dbReference type="EMBL" id="MDL2403319.1"/>
    </source>
</evidence>
<reference evidence="9" key="1">
    <citation type="submission" date="2023-06" db="EMBL/GenBank/DDBJ databases">
        <title>Phylogenetic Diversity of Rhizobium strains.</title>
        <authorList>
            <person name="Moura F.T."/>
            <person name="Helene L.C.F."/>
            <person name="Hungria M."/>
        </authorList>
    </citation>
    <scope>NUCLEOTIDE SEQUENCE</scope>
    <source>
        <strain evidence="9">CCGE526</strain>
    </source>
</reference>
<evidence type="ECO:0000256" key="2">
    <source>
        <dbReference type="ARBA" id="ARBA00022448"/>
    </source>
</evidence>
<dbReference type="Pfam" id="PF00528">
    <property type="entry name" value="BPD_transp_1"/>
    <property type="match status" value="1"/>
</dbReference>
<organism evidence="9 10">
    <name type="scientific">Rhizobium mayense</name>
    <dbReference type="NCBI Taxonomy" id="1312184"/>
    <lineage>
        <taxon>Bacteria</taxon>
        <taxon>Pseudomonadati</taxon>
        <taxon>Pseudomonadota</taxon>
        <taxon>Alphaproteobacteria</taxon>
        <taxon>Hyphomicrobiales</taxon>
        <taxon>Rhizobiaceae</taxon>
        <taxon>Rhizobium/Agrobacterium group</taxon>
        <taxon>Rhizobium</taxon>
    </lineage>
</organism>
<dbReference type="InterPro" id="IPR050366">
    <property type="entry name" value="BP-dependent_transpt_permease"/>
</dbReference>
<comment type="subcellular location">
    <subcellularLocation>
        <location evidence="1 7">Cell membrane</location>
        <topology evidence="1 7">Multi-pass membrane protein</topology>
    </subcellularLocation>
</comment>